<dbReference type="PANTHER" id="PTHR10460:SF10">
    <property type="entry name" value="PROTEIN ABIL3"/>
    <property type="match status" value="1"/>
</dbReference>
<evidence type="ECO:0000313" key="3">
    <source>
        <dbReference type="EMBL" id="CAH8341535.1"/>
    </source>
</evidence>
<proteinExistence type="inferred from homology"/>
<evidence type="ECO:0000256" key="2">
    <source>
        <dbReference type="ARBA" id="ARBA00025223"/>
    </source>
</evidence>
<protein>
    <submittedName>
        <fullName evidence="3">Uncharacterized protein</fullName>
    </submittedName>
</protein>
<keyword evidence="4" id="KW-1185">Reference proteome</keyword>
<comment type="caution">
    <text evidence="3">The sequence shown here is derived from an EMBL/GenBank/DDBJ whole genome shotgun (WGS) entry which is preliminary data.</text>
</comment>
<reference evidence="3 4" key="1">
    <citation type="submission" date="2022-03" db="EMBL/GenBank/DDBJ databases">
        <authorList>
            <person name="Macdonald S."/>
            <person name="Ahmed S."/>
            <person name="Newling K."/>
        </authorList>
    </citation>
    <scope>NUCLEOTIDE SEQUENCE [LARGE SCALE GENOMIC DNA]</scope>
</reference>
<dbReference type="Proteomes" id="UP001642260">
    <property type="component" value="Unassembled WGS sequence"/>
</dbReference>
<accession>A0ABC8K156</accession>
<dbReference type="InterPro" id="IPR028457">
    <property type="entry name" value="ABI"/>
</dbReference>
<gene>
    <name evidence="3" type="ORF">ERUC_LOCUS15657</name>
</gene>
<comment type="similarity">
    <text evidence="1">Belongs to the ABI family.</text>
</comment>
<dbReference type="AlphaFoldDB" id="A0ABC8K156"/>
<sequence>MASSNFFFSDLQIGRCSYGVQARLLRFRQSGRIRRGGEIQFIDLLFVDGHIGRCSYGVQARLLRFRQSGRIRRGGEIQFIDLLFVDGHGGDGKATSNTADRSSAKMHMPQTTMKSLCNSLLFSDSLKSEYQQEEDLKNLSTQLYSAAIVVETPKDYMIKALVNTVVHLDAVIYKVNEFVDEKVDQVAGTELRKLEADKALRGDLQPEQAPSSATKTGILPTTPWTLMKQIHQAWLRKRRVASAPLVQQVQQTINPT</sequence>
<comment type="function">
    <text evidence="2">Involved in regulation of actin and microtubule organization. Part of a WAVE complex that activates the Arp2/3 complex.</text>
</comment>
<name>A0ABC8K156_ERUVS</name>
<evidence type="ECO:0000313" key="4">
    <source>
        <dbReference type="Proteomes" id="UP001642260"/>
    </source>
</evidence>
<dbReference type="PANTHER" id="PTHR10460">
    <property type="entry name" value="ABL INTERACTOR FAMILY MEMBER"/>
    <property type="match status" value="1"/>
</dbReference>
<evidence type="ECO:0000256" key="1">
    <source>
        <dbReference type="ARBA" id="ARBA00010020"/>
    </source>
</evidence>
<dbReference type="EMBL" id="CAKOAT010146710">
    <property type="protein sequence ID" value="CAH8341535.1"/>
    <property type="molecule type" value="Genomic_DNA"/>
</dbReference>
<organism evidence="3 4">
    <name type="scientific">Eruca vesicaria subsp. sativa</name>
    <name type="common">Garden rocket</name>
    <name type="synonym">Eruca sativa</name>
    <dbReference type="NCBI Taxonomy" id="29727"/>
    <lineage>
        <taxon>Eukaryota</taxon>
        <taxon>Viridiplantae</taxon>
        <taxon>Streptophyta</taxon>
        <taxon>Embryophyta</taxon>
        <taxon>Tracheophyta</taxon>
        <taxon>Spermatophyta</taxon>
        <taxon>Magnoliopsida</taxon>
        <taxon>eudicotyledons</taxon>
        <taxon>Gunneridae</taxon>
        <taxon>Pentapetalae</taxon>
        <taxon>rosids</taxon>
        <taxon>malvids</taxon>
        <taxon>Brassicales</taxon>
        <taxon>Brassicaceae</taxon>
        <taxon>Brassiceae</taxon>
        <taxon>Eruca</taxon>
    </lineage>
</organism>